<feature type="domain" description="4Fe-4S Mo/W bis-MGD-type" evidence="12">
    <location>
        <begin position="43"/>
        <end position="106"/>
    </location>
</feature>
<keyword evidence="10" id="KW-0411">Iron-sulfur</keyword>
<keyword evidence="5" id="KW-0004">4Fe-4S</keyword>
<dbReference type="Gene3D" id="3.40.50.740">
    <property type="match status" value="1"/>
</dbReference>
<dbReference type="GO" id="GO:0009061">
    <property type="term" value="P:anaerobic respiration"/>
    <property type="evidence" value="ECO:0007669"/>
    <property type="project" value="TreeGrafter"/>
</dbReference>
<evidence type="ECO:0000256" key="11">
    <source>
        <dbReference type="SAM" id="SignalP"/>
    </source>
</evidence>
<dbReference type="HOGENOM" id="CLU_061371_1_1_6"/>
<dbReference type="KEGG" id="tni:TVNIR_0983"/>
<evidence type="ECO:0000256" key="1">
    <source>
        <dbReference type="ARBA" id="ARBA00001942"/>
    </source>
</evidence>
<dbReference type="PROSITE" id="PS51669">
    <property type="entry name" value="4FE4S_MOW_BIS_MGD"/>
    <property type="match status" value="1"/>
</dbReference>
<dbReference type="InterPro" id="IPR006311">
    <property type="entry name" value="TAT_signal"/>
</dbReference>
<feature type="signal peptide" evidence="11">
    <location>
        <begin position="1"/>
        <end position="23"/>
    </location>
</feature>
<evidence type="ECO:0000313" key="13">
    <source>
        <dbReference type="EMBL" id="AGA32669.1"/>
    </source>
</evidence>
<keyword evidence="7" id="KW-0479">Metal-binding</keyword>
<name>L0DSS9_THIND</name>
<evidence type="ECO:0000256" key="6">
    <source>
        <dbReference type="ARBA" id="ARBA00022505"/>
    </source>
</evidence>
<dbReference type="InterPro" id="IPR006963">
    <property type="entry name" value="Mopterin_OxRdtase_4Fe-4S_dom"/>
</dbReference>
<accession>L0DSS9</accession>
<dbReference type="SUPFAM" id="SSF53706">
    <property type="entry name" value="Formate dehydrogenase/DMSO reductase, domains 1-3"/>
    <property type="match status" value="1"/>
</dbReference>
<evidence type="ECO:0000256" key="3">
    <source>
        <dbReference type="ARBA" id="ARBA00004196"/>
    </source>
</evidence>
<dbReference type="GO" id="GO:0009055">
    <property type="term" value="F:electron transfer activity"/>
    <property type="evidence" value="ECO:0007669"/>
    <property type="project" value="TreeGrafter"/>
</dbReference>
<evidence type="ECO:0000256" key="5">
    <source>
        <dbReference type="ARBA" id="ARBA00022485"/>
    </source>
</evidence>
<sequence length="195" mass="21176">MQVTRRTFLKICAAGMGSSTLVALGFSPTELQASVRSFKLARTTEARSTCPYCSVSCGVIMYSLGSGAKNAHPALIHIEGDPDNPVNRGTLCPKGAGLIDMIKSPNRVLYPEVREPGSNEWTRISWDEALTRIAKRMKEDRDANFVSRNDNGELVNRWNTTGLLASSAASNEAGYLTAKTARSYGMVTVDTQARI</sequence>
<dbReference type="PATRIC" id="fig|1255043.3.peg.989"/>
<dbReference type="AlphaFoldDB" id="L0DSS9"/>
<dbReference type="Pfam" id="PF04879">
    <property type="entry name" value="Molybdop_Fe4S4"/>
    <property type="match status" value="1"/>
</dbReference>
<comment type="cofactor">
    <cofactor evidence="1">
        <name>Mo-bis(molybdopterin guanine dinucleotide)</name>
        <dbReference type="ChEBI" id="CHEBI:60539"/>
    </cofactor>
</comment>
<evidence type="ECO:0000313" key="14">
    <source>
        <dbReference type="Proteomes" id="UP000010809"/>
    </source>
</evidence>
<evidence type="ECO:0000256" key="10">
    <source>
        <dbReference type="ARBA" id="ARBA00023014"/>
    </source>
</evidence>
<comment type="cofactor">
    <cofactor evidence="2">
        <name>[4Fe-4S] cluster</name>
        <dbReference type="ChEBI" id="CHEBI:49883"/>
    </cofactor>
</comment>
<evidence type="ECO:0000256" key="9">
    <source>
        <dbReference type="ARBA" id="ARBA00023004"/>
    </source>
</evidence>
<dbReference type="STRING" id="1255043.TVNIR_0983"/>
<gene>
    <name evidence="13" type="primary">fdnG [H]</name>
    <name evidence="13" type="ordered locus">TVNIR_0983</name>
</gene>
<keyword evidence="6" id="KW-0500">Molybdenum</keyword>
<dbReference type="PROSITE" id="PS51318">
    <property type="entry name" value="TAT"/>
    <property type="match status" value="1"/>
</dbReference>
<dbReference type="FunFam" id="3.30.200.210:FF:000003">
    <property type="entry name" value="Formate dehydrogenase-N subunit alpha"/>
    <property type="match status" value="1"/>
</dbReference>
<dbReference type="GO" id="GO:0051539">
    <property type="term" value="F:4 iron, 4 sulfur cluster binding"/>
    <property type="evidence" value="ECO:0007669"/>
    <property type="project" value="UniProtKB-KW"/>
</dbReference>
<evidence type="ECO:0000256" key="8">
    <source>
        <dbReference type="ARBA" id="ARBA00023002"/>
    </source>
</evidence>
<dbReference type="Gene3D" id="2.20.25.90">
    <property type="entry name" value="ADC-like domains"/>
    <property type="match status" value="1"/>
</dbReference>
<keyword evidence="8 13" id="KW-0560">Oxidoreductase</keyword>
<keyword evidence="14" id="KW-1185">Reference proteome</keyword>
<dbReference type="EMBL" id="CP003989">
    <property type="protein sequence ID" value="AGA32669.1"/>
    <property type="molecule type" value="Genomic_DNA"/>
</dbReference>
<evidence type="ECO:0000256" key="2">
    <source>
        <dbReference type="ARBA" id="ARBA00001966"/>
    </source>
</evidence>
<dbReference type="SMART" id="SM00926">
    <property type="entry name" value="Molybdop_Fe4S4"/>
    <property type="match status" value="1"/>
</dbReference>
<dbReference type="EC" id="1.2.1.2" evidence="13"/>
<dbReference type="GO" id="GO:0016491">
    <property type="term" value="F:oxidoreductase activity"/>
    <property type="evidence" value="ECO:0007669"/>
    <property type="project" value="UniProtKB-KW"/>
</dbReference>
<protein>
    <submittedName>
        <fullName evidence="13">Formate dehydrogenase-O, major subunit</fullName>
        <ecNumber evidence="13">1.2.1.2</ecNumber>
    </submittedName>
</protein>
<proteinExistence type="inferred from homology"/>
<organism evidence="13 14">
    <name type="scientific">Thioalkalivibrio nitratireducens (strain DSM 14787 / UNIQEM 213 / ALEN2)</name>
    <dbReference type="NCBI Taxonomy" id="1255043"/>
    <lineage>
        <taxon>Bacteria</taxon>
        <taxon>Pseudomonadati</taxon>
        <taxon>Pseudomonadota</taxon>
        <taxon>Gammaproteobacteria</taxon>
        <taxon>Chromatiales</taxon>
        <taxon>Ectothiorhodospiraceae</taxon>
        <taxon>Thioalkalivibrio</taxon>
    </lineage>
</organism>
<dbReference type="GO" id="GO:0030313">
    <property type="term" value="C:cell envelope"/>
    <property type="evidence" value="ECO:0007669"/>
    <property type="project" value="UniProtKB-SubCell"/>
</dbReference>
<comment type="similarity">
    <text evidence="4">Belongs to the prokaryotic molybdopterin-containing oxidoreductase family.</text>
</comment>
<dbReference type="PANTHER" id="PTHR43598">
    <property type="entry name" value="TUNGSTEN-CONTAINING FORMYLMETHANOFURAN DEHYDROGENASE 2 SUBUNIT B"/>
    <property type="match status" value="1"/>
</dbReference>
<dbReference type="GO" id="GO:0030151">
    <property type="term" value="F:molybdenum ion binding"/>
    <property type="evidence" value="ECO:0007669"/>
    <property type="project" value="TreeGrafter"/>
</dbReference>
<dbReference type="Pfam" id="PF00384">
    <property type="entry name" value="Molybdopterin"/>
    <property type="match status" value="1"/>
</dbReference>
<dbReference type="Proteomes" id="UP000010809">
    <property type="component" value="Chromosome"/>
</dbReference>
<reference evidence="13" key="1">
    <citation type="submission" date="2015-12" db="EMBL/GenBank/DDBJ databases">
        <authorList>
            <person name="Tikhonova T.V."/>
            <person name="Pavlov A.R."/>
            <person name="Beletsky A.V."/>
            <person name="Mardanov A.V."/>
            <person name="Sorokin D.Y."/>
            <person name="Ravin N.V."/>
            <person name="Popov V.O."/>
        </authorList>
    </citation>
    <scope>NUCLEOTIDE SEQUENCE</scope>
    <source>
        <strain evidence="13">DSM 14787</strain>
    </source>
</reference>
<keyword evidence="9" id="KW-0408">Iron</keyword>
<dbReference type="PANTHER" id="PTHR43598:SF1">
    <property type="entry name" value="FORMATE DEHYDROGENASE-O MAJOR SUBUNIT"/>
    <property type="match status" value="1"/>
</dbReference>
<evidence type="ECO:0000256" key="4">
    <source>
        <dbReference type="ARBA" id="ARBA00010312"/>
    </source>
</evidence>
<dbReference type="InterPro" id="IPR006656">
    <property type="entry name" value="Mopterin_OxRdtase"/>
</dbReference>
<feature type="chain" id="PRO_5003941078" evidence="11">
    <location>
        <begin position="24"/>
        <end position="195"/>
    </location>
</feature>
<evidence type="ECO:0000259" key="12">
    <source>
        <dbReference type="PROSITE" id="PS51669"/>
    </source>
</evidence>
<evidence type="ECO:0000256" key="7">
    <source>
        <dbReference type="ARBA" id="ARBA00022723"/>
    </source>
</evidence>
<comment type="subcellular location">
    <subcellularLocation>
        <location evidence="3">Cell envelope</location>
    </subcellularLocation>
</comment>
<keyword evidence="11" id="KW-0732">Signal</keyword>
<dbReference type="eggNOG" id="COG0243">
    <property type="taxonomic scope" value="Bacteria"/>
</dbReference>